<organism evidence="1">
    <name type="scientific">Rhizophora mucronata</name>
    <name type="common">Asiatic mangrove</name>
    <dbReference type="NCBI Taxonomy" id="61149"/>
    <lineage>
        <taxon>Eukaryota</taxon>
        <taxon>Viridiplantae</taxon>
        <taxon>Streptophyta</taxon>
        <taxon>Embryophyta</taxon>
        <taxon>Tracheophyta</taxon>
        <taxon>Spermatophyta</taxon>
        <taxon>Magnoliopsida</taxon>
        <taxon>eudicotyledons</taxon>
        <taxon>Gunneridae</taxon>
        <taxon>Pentapetalae</taxon>
        <taxon>rosids</taxon>
        <taxon>fabids</taxon>
        <taxon>Malpighiales</taxon>
        <taxon>Rhizophoraceae</taxon>
        <taxon>Rhizophora</taxon>
    </lineage>
</organism>
<proteinExistence type="predicted"/>
<reference evidence="1" key="1">
    <citation type="submission" date="2018-02" db="EMBL/GenBank/DDBJ databases">
        <title>Rhizophora mucronata_Transcriptome.</title>
        <authorList>
            <person name="Meera S.P."/>
            <person name="Sreeshan A."/>
            <person name="Augustine A."/>
        </authorList>
    </citation>
    <scope>NUCLEOTIDE SEQUENCE</scope>
    <source>
        <tissue evidence="1">Leaf</tissue>
    </source>
</reference>
<name>A0A2P2PZM7_RHIMU</name>
<sequence>MMTPTNIFPFSGSREMLPLQTTLQKKLSLTSYHHHQMKA</sequence>
<dbReference type="AlphaFoldDB" id="A0A2P2PZM7"/>
<dbReference type="EMBL" id="GGEC01079703">
    <property type="protein sequence ID" value="MBX60187.1"/>
    <property type="molecule type" value="Transcribed_RNA"/>
</dbReference>
<evidence type="ECO:0000313" key="1">
    <source>
        <dbReference type="EMBL" id="MBX60187.1"/>
    </source>
</evidence>
<accession>A0A2P2PZM7</accession>
<protein>
    <submittedName>
        <fullName evidence="1">Uncharacterized protein</fullName>
    </submittedName>
</protein>